<evidence type="ECO:0000256" key="6">
    <source>
        <dbReference type="PIRNR" id="PIRNR028763"/>
    </source>
</evidence>
<dbReference type="AlphaFoldDB" id="A0AAD5TZF7"/>
<feature type="region of interest" description="Disordered" evidence="7">
    <location>
        <begin position="1"/>
        <end position="20"/>
    </location>
</feature>
<comment type="caution">
    <text evidence="8">The sequence shown here is derived from an EMBL/GenBank/DDBJ whole genome shotgun (WGS) entry which is preliminary data.</text>
</comment>
<accession>A0AAD5TZF7</accession>
<dbReference type="Proteomes" id="UP001211065">
    <property type="component" value="Unassembled WGS sequence"/>
</dbReference>
<evidence type="ECO:0000256" key="4">
    <source>
        <dbReference type="ARBA" id="ARBA00023163"/>
    </source>
</evidence>
<dbReference type="InterPro" id="IPR036390">
    <property type="entry name" value="WH_DNA-bd_sf"/>
</dbReference>
<dbReference type="InterPro" id="IPR016049">
    <property type="entry name" value="RNA_pol_Rpc34-like"/>
</dbReference>
<dbReference type="InterPro" id="IPR007832">
    <property type="entry name" value="RNA_pol_Rpc34"/>
</dbReference>
<dbReference type="FunFam" id="1.10.10.10:FF:000116">
    <property type="entry name" value="DNA-directed RNA polymerase III subunit RPC6"/>
    <property type="match status" value="1"/>
</dbReference>
<dbReference type="Gene3D" id="1.10.10.10">
    <property type="entry name" value="Winged helix-like DNA-binding domain superfamily/Winged helix DNA-binding domain"/>
    <property type="match status" value="1"/>
</dbReference>
<dbReference type="GO" id="GO:0006383">
    <property type="term" value="P:transcription by RNA polymerase III"/>
    <property type="evidence" value="ECO:0007669"/>
    <property type="project" value="UniProtKB-UniRule"/>
</dbReference>
<sequence>MPPKAKKQKTSSTQEQQQQDQLYETLKRYPTGATVNVLLEEFPGWVSEDIVTHMNKLAARSLVDFMTIGDTLAFKAKNREEISKTAGMDDNERMIFNQIKSSGNKGIWIKDIKQKTQIHSQIVTSVIKSLEKKLIIKSIKPVKNATRKVYMLYDLEPSVEVTGGPWYTDQDFDAAFVEALSKQCLAFITSKSFPQDKNAIFPYNYKHYPTAASILRFIKKTGITSITLSKDDIIQLINGLIYDGKVHKRINLSGPKDSDNDDDEEQEDFEDEIELDDEDDYVYVANKRGDLIDESFGLGDIPCGRCKVFSFCGDGGPVNPVTCIFYKEWLSDW</sequence>
<name>A0AAD5TZF7_9FUNG</name>
<comment type="function">
    <text evidence="6">DNA-dependent RNA polymerase catalyzes the transcription of DNA into RNA using the four ribonucleoside triphosphates as substrates. Specific peripheric component of RNA polymerase III which synthesizes small RNAs, such as 5S rRNA and tRNAs.</text>
</comment>
<comment type="subcellular location">
    <subcellularLocation>
        <location evidence="1 6">Nucleus</location>
    </subcellularLocation>
</comment>
<evidence type="ECO:0000313" key="8">
    <source>
        <dbReference type="EMBL" id="KAJ3218117.1"/>
    </source>
</evidence>
<keyword evidence="5 6" id="KW-0539">Nucleus</keyword>
<gene>
    <name evidence="8" type="primary">RPC34</name>
    <name evidence="8" type="ORF">HK099_005192</name>
</gene>
<evidence type="ECO:0000256" key="7">
    <source>
        <dbReference type="SAM" id="MobiDB-lite"/>
    </source>
</evidence>
<keyword evidence="3 6" id="KW-0240">DNA-directed RNA polymerase</keyword>
<feature type="compositionally biased region" description="Low complexity" evidence="7">
    <location>
        <begin position="10"/>
        <end position="20"/>
    </location>
</feature>
<dbReference type="GO" id="GO:0005666">
    <property type="term" value="C:RNA polymerase III complex"/>
    <property type="evidence" value="ECO:0007669"/>
    <property type="project" value="UniProtKB-UniRule"/>
</dbReference>
<protein>
    <recommendedName>
        <fullName evidence="6">DNA-directed RNA polymerase III subunit RPC6</fullName>
        <shortName evidence="6">RNA polymerase III subunit C6</shortName>
    </recommendedName>
</protein>
<organism evidence="8 9">
    <name type="scientific">Clydaea vesicula</name>
    <dbReference type="NCBI Taxonomy" id="447962"/>
    <lineage>
        <taxon>Eukaryota</taxon>
        <taxon>Fungi</taxon>
        <taxon>Fungi incertae sedis</taxon>
        <taxon>Chytridiomycota</taxon>
        <taxon>Chytridiomycota incertae sedis</taxon>
        <taxon>Chytridiomycetes</taxon>
        <taxon>Lobulomycetales</taxon>
        <taxon>Lobulomycetaceae</taxon>
        <taxon>Clydaea</taxon>
    </lineage>
</organism>
<evidence type="ECO:0000256" key="3">
    <source>
        <dbReference type="ARBA" id="ARBA00022478"/>
    </source>
</evidence>
<keyword evidence="9" id="KW-1185">Reference proteome</keyword>
<dbReference type="PANTHER" id="PTHR12780">
    <property type="entry name" value="RNA POLYMERASE III DNA DIRECTED , 39KD SUBUNIT-RELATED"/>
    <property type="match status" value="1"/>
</dbReference>
<dbReference type="GO" id="GO:0005654">
    <property type="term" value="C:nucleoplasm"/>
    <property type="evidence" value="ECO:0007669"/>
    <property type="project" value="UniProtKB-ARBA"/>
</dbReference>
<dbReference type="SUPFAM" id="SSF46785">
    <property type="entry name" value="Winged helix' DNA-binding domain"/>
    <property type="match status" value="1"/>
</dbReference>
<dbReference type="InterPro" id="IPR036388">
    <property type="entry name" value="WH-like_DNA-bd_sf"/>
</dbReference>
<evidence type="ECO:0000256" key="1">
    <source>
        <dbReference type="ARBA" id="ARBA00004123"/>
    </source>
</evidence>
<reference evidence="8" key="1">
    <citation type="submission" date="2020-05" db="EMBL/GenBank/DDBJ databases">
        <title>Phylogenomic resolution of chytrid fungi.</title>
        <authorList>
            <person name="Stajich J.E."/>
            <person name="Amses K."/>
            <person name="Simmons R."/>
            <person name="Seto K."/>
            <person name="Myers J."/>
            <person name="Bonds A."/>
            <person name="Quandt C.A."/>
            <person name="Barry K."/>
            <person name="Liu P."/>
            <person name="Grigoriev I."/>
            <person name="Longcore J.E."/>
            <person name="James T.Y."/>
        </authorList>
    </citation>
    <scope>NUCLEOTIDE SEQUENCE</scope>
    <source>
        <strain evidence="8">JEL0476</strain>
    </source>
</reference>
<comment type="similarity">
    <text evidence="2 6">Belongs to the eukaryotic RPC34/RPC39 RNA polymerase subunit family.</text>
</comment>
<evidence type="ECO:0000313" key="9">
    <source>
        <dbReference type="Proteomes" id="UP001211065"/>
    </source>
</evidence>
<evidence type="ECO:0000256" key="2">
    <source>
        <dbReference type="ARBA" id="ARBA00011038"/>
    </source>
</evidence>
<dbReference type="PIRSF" id="PIRSF028763">
    <property type="entry name" value="RNA_pol_Rpc34"/>
    <property type="match status" value="1"/>
</dbReference>
<dbReference type="EMBL" id="JADGJW010000395">
    <property type="protein sequence ID" value="KAJ3218117.1"/>
    <property type="molecule type" value="Genomic_DNA"/>
</dbReference>
<proteinExistence type="inferred from homology"/>
<keyword evidence="4 6" id="KW-0804">Transcription</keyword>
<evidence type="ECO:0000256" key="5">
    <source>
        <dbReference type="ARBA" id="ARBA00023242"/>
    </source>
</evidence>
<dbReference type="GO" id="GO:0005737">
    <property type="term" value="C:cytoplasm"/>
    <property type="evidence" value="ECO:0007669"/>
    <property type="project" value="UniProtKB-ARBA"/>
</dbReference>
<dbReference type="Pfam" id="PF05158">
    <property type="entry name" value="RNA_pol_Rpc34"/>
    <property type="match status" value="1"/>
</dbReference>